<organism evidence="1 2">
    <name type="scientific">Methanosarcina mazei Tuc01</name>
    <dbReference type="NCBI Taxonomy" id="1236903"/>
    <lineage>
        <taxon>Archaea</taxon>
        <taxon>Methanobacteriati</taxon>
        <taxon>Methanobacteriota</taxon>
        <taxon>Stenosarchaea group</taxon>
        <taxon>Methanomicrobia</taxon>
        <taxon>Methanosarcinales</taxon>
        <taxon>Methanosarcinaceae</taxon>
        <taxon>Methanosarcina</taxon>
    </lineage>
</organism>
<dbReference type="BioCyc" id="MMAZ1236903:G139K-3161-MONOMER"/>
<dbReference type="HOGENOM" id="CLU_3210784_0_0_2"/>
<gene>
    <name evidence="1" type="ORF">MmTuc01_3318</name>
</gene>
<dbReference type="Proteomes" id="UP000011718">
    <property type="component" value="Chromosome"/>
</dbReference>
<proteinExistence type="predicted"/>
<dbReference type="EMBL" id="CP004144">
    <property type="protein sequence ID" value="AGF98572.1"/>
    <property type="molecule type" value="Genomic_DNA"/>
</dbReference>
<dbReference type="AlphaFoldDB" id="M1PDE5"/>
<name>M1PDE5_METMZ</name>
<evidence type="ECO:0000313" key="1">
    <source>
        <dbReference type="EMBL" id="AGF98572.1"/>
    </source>
</evidence>
<evidence type="ECO:0000313" key="2">
    <source>
        <dbReference type="Proteomes" id="UP000011718"/>
    </source>
</evidence>
<sequence>MSLVWGGKRMVFIQKYLDTRLCIIFGELSVLPSSIINQRTGFTV</sequence>
<reference evidence="1 2" key="1">
    <citation type="journal article" date="2013" name="Genome Announc.">
        <title>Complete Genome of a Methanosarcina mazei Strain Isolated from Sediment Samples from an Amazonian Flooded Area.</title>
        <authorList>
            <person name="Assis das Gracas D."/>
            <person name="Thiago Juca Ramos R."/>
            <person name="Vieira Araujo A.C."/>
            <person name="Zahlouth R."/>
            <person name="Ribeiro Carneiro A."/>
            <person name="Souza Lopes T."/>
            <person name="Azevedo Barauna R."/>
            <person name="Azevedo V."/>
            <person name="Cruz Schneider M.P."/>
            <person name="Pellizari V.H."/>
            <person name="Silva A."/>
        </authorList>
    </citation>
    <scope>NUCLEOTIDE SEQUENCE [LARGE SCALE GENOMIC DNA]</scope>
    <source>
        <strain evidence="1 2">Tuc01</strain>
    </source>
</reference>
<dbReference type="KEGG" id="mmaz:MmTuc01_3318"/>
<protein>
    <submittedName>
        <fullName evidence="1">Uncharacterized protein</fullName>
    </submittedName>
</protein>
<accession>M1PDE5</accession>